<feature type="region of interest" description="Disordered" evidence="1">
    <location>
        <begin position="22"/>
        <end position="43"/>
    </location>
</feature>
<dbReference type="PROSITE" id="PS51257">
    <property type="entry name" value="PROKAR_LIPOPROTEIN"/>
    <property type="match status" value="1"/>
</dbReference>
<feature type="signal peptide" evidence="2">
    <location>
        <begin position="1"/>
        <end position="21"/>
    </location>
</feature>
<keyword evidence="5" id="KW-1185">Reference proteome</keyword>
<feature type="domain" description="Rhamnogalacturonase A/B/Epimerase-like pectate lyase" evidence="3">
    <location>
        <begin position="152"/>
        <end position="215"/>
    </location>
</feature>
<evidence type="ECO:0000259" key="3">
    <source>
        <dbReference type="Pfam" id="PF12708"/>
    </source>
</evidence>
<evidence type="ECO:0000313" key="5">
    <source>
        <dbReference type="Proteomes" id="UP001165393"/>
    </source>
</evidence>
<sequence>MRSINHLVWLSLLLASCTSTAPPAPAESSVSNPTIAAPTQPVEAPAEPFPAPVDIMPGATAAQLRTQIEAQQIELDILLVDYTEHHPSARIVAKRLAALKAQLSRMSPEQVADAAGWVPKILQQHEVYLPDFSFAGYQWGEITPKTNATQIIDVTDFGAIANDRQDDSDAIIAALDYADTVPGAVIVSFPSGLFTVNRIIAIERSHIVLRGQGSSGQSATTLYMPQALRDLAQSEQEQHNVPNLISNNLRATDNNTSPVSWKGGFIWTRTDTLAHHSPLQGQAIKGEQGGHSLHIEGAAGFSIGQTIMLNWCDTGCERASFTHHLMGNTNTPLGTAFANHHGLVKQYLTITQVNGTSIQVKEPLLHDVKPQWKVSFSQPQFLTEVGFEDFRVEFPTLPYAGHHKERGYNGLFLTELKHSWVKNVTVVNADSAFLVDKSANVTLDEIRASGRQGHYSMTITNSNYVLAQRFSFTAPSLHTPAVGWNAELNVYSGGTVRSAKFNLHRGLNQQNLFDNIAVQLSGINDLFTGAGNPASGPLAAAYTTYWNIRTQGNPRGMIDVESPEMRLVGLTNSAPIGLAFNFKAYVEGLNQEGVEPSSLYRYQLAQRKH</sequence>
<dbReference type="InterPro" id="IPR011050">
    <property type="entry name" value="Pectin_lyase_fold/virulence"/>
</dbReference>
<organism evidence="4 5">
    <name type="scientific">Echinimonas agarilytica</name>
    <dbReference type="NCBI Taxonomy" id="1215918"/>
    <lineage>
        <taxon>Bacteria</taxon>
        <taxon>Pseudomonadati</taxon>
        <taxon>Pseudomonadota</taxon>
        <taxon>Gammaproteobacteria</taxon>
        <taxon>Alteromonadales</taxon>
        <taxon>Echinimonadaceae</taxon>
        <taxon>Echinimonas</taxon>
    </lineage>
</organism>
<dbReference type="InterPro" id="IPR012334">
    <property type="entry name" value="Pectin_lyas_fold"/>
</dbReference>
<keyword evidence="2" id="KW-0732">Signal</keyword>
<feature type="compositionally biased region" description="Low complexity" evidence="1">
    <location>
        <begin position="22"/>
        <end position="33"/>
    </location>
</feature>
<dbReference type="SUPFAM" id="SSF51126">
    <property type="entry name" value="Pectin lyase-like"/>
    <property type="match status" value="1"/>
</dbReference>
<feature type="chain" id="PRO_5041275961" description="Rhamnogalacturonase A/B/Epimerase-like pectate lyase domain-containing protein" evidence="2">
    <location>
        <begin position="22"/>
        <end position="609"/>
    </location>
</feature>
<evidence type="ECO:0000256" key="1">
    <source>
        <dbReference type="SAM" id="MobiDB-lite"/>
    </source>
</evidence>
<dbReference type="InterPro" id="IPR024535">
    <property type="entry name" value="RHGA/B-epi-like_pectate_lyase"/>
</dbReference>
<dbReference type="Gene3D" id="2.160.20.10">
    <property type="entry name" value="Single-stranded right-handed beta-helix, Pectin lyase-like"/>
    <property type="match status" value="1"/>
</dbReference>
<dbReference type="RefSeq" id="WP_251262977.1">
    <property type="nucleotide sequence ID" value="NZ_JAMQGP010000011.1"/>
</dbReference>
<dbReference type="Proteomes" id="UP001165393">
    <property type="component" value="Unassembled WGS sequence"/>
</dbReference>
<proteinExistence type="predicted"/>
<dbReference type="EMBL" id="JAMQGP010000011">
    <property type="protein sequence ID" value="MCM2681497.1"/>
    <property type="molecule type" value="Genomic_DNA"/>
</dbReference>
<accession>A0AA41WBN0</accession>
<dbReference type="AlphaFoldDB" id="A0AA41WBN0"/>
<gene>
    <name evidence="4" type="ORF">NAF29_17765</name>
</gene>
<comment type="caution">
    <text evidence="4">The sequence shown here is derived from an EMBL/GenBank/DDBJ whole genome shotgun (WGS) entry which is preliminary data.</text>
</comment>
<name>A0AA41WBN0_9GAMM</name>
<evidence type="ECO:0000313" key="4">
    <source>
        <dbReference type="EMBL" id="MCM2681497.1"/>
    </source>
</evidence>
<protein>
    <recommendedName>
        <fullName evidence="3">Rhamnogalacturonase A/B/Epimerase-like pectate lyase domain-containing protein</fullName>
    </recommendedName>
</protein>
<reference evidence="4 5" key="1">
    <citation type="journal article" date="2013" name="Antonie Van Leeuwenhoek">
        <title>Echinimonas agarilytica gen. nov., sp. nov., a new gammaproteobacterium isolated from the sea urchin Strongylocentrotus intermedius.</title>
        <authorList>
            <person name="Nedashkovskaya O.I."/>
            <person name="Stenkova A.M."/>
            <person name="Zhukova N.V."/>
            <person name="Van Trappen S."/>
            <person name="Lee J.S."/>
            <person name="Kim S.B."/>
        </authorList>
    </citation>
    <scope>NUCLEOTIDE SEQUENCE [LARGE SCALE GENOMIC DNA]</scope>
    <source>
        <strain evidence="4 5">KMM 6351</strain>
    </source>
</reference>
<dbReference type="Pfam" id="PF12708">
    <property type="entry name" value="Pect-lyase_RHGA_epim"/>
    <property type="match status" value="1"/>
</dbReference>
<evidence type="ECO:0000256" key="2">
    <source>
        <dbReference type="SAM" id="SignalP"/>
    </source>
</evidence>